<sequence length="249" mass="27424">MNAEIIVVTAAYGQHQVAALGGQQALLPLIQQAGADGVEIRRELFDAATLADLPALAQAIEQHQLRASYSVPDTLFCDDGVLNPQLENYLKEAQQLNAQRLKLALGGFSGELHDADLRALSERYPLELAVENDQTANGKLAPSLQFFQAAEQANLPVGMTFDMGNWLWTQENAQTAATQLGRFVRYIHVKAAEPHGDSYRAVALDEAKADWRQLLRQLPNDAPRGIEFPLEGEDLLAVTRHYVSLLRTL</sequence>
<dbReference type="RefSeq" id="WP_081140568.1">
    <property type="nucleotide sequence ID" value="NZ_MWUE01000023.1"/>
</dbReference>
<dbReference type="OrthoDB" id="2237247at2"/>
<proteinExistence type="predicted"/>
<reference evidence="1 2" key="1">
    <citation type="submission" date="2017-02" db="EMBL/GenBank/DDBJ databases">
        <title>Whole genome shotgun sequence of Pantoea agglomerans strain AS1 isolated from a cycad, Zamia floridana in Central Florida, USA.</title>
        <authorList>
            <person name="Lata P."/>
            <person name="Govindarajan S."/>
            <person name="Qi F."/>
            <person name="Li J.-L."/>
            <person name="Maurya S.K."/>
            <person name="Sahoo M.K."/>
        </authorList>
    </citation>
    <scope>NUCLEOTIDE SEQUENCE [LARGE SCALE GENOMIC DNA]</scope>
    <source>
        <strain evidence="1 2">AS1</strain>
    </source>
</reference>
<accession>A0A1V9DE57</accession>
<name>A0A1V9DE57_9GAMM</name>
<dbReference type="GO" id="GO:0016853">
    <property type="term" value="F:isomerase activity"/>
    <property type="evidence" value="ECO:0007669"/>
    <property type="project" value="UniProtKB-KW"/>
</dbReference>
<protein>
    <submittedName>
        <fullName evidence="1">Xylose isomerase</fullName>
    </submittedName>
</protein>
<dbReference type="InterPro" id="IPR036237">
    <property type="entry name" value="Xyl_isomerase-like_sf"/>
</dbReference>
<dbReference type="Gene3D" id="3.20.20.150">
    <property type="entry name" value="Divalent-metal-dependent TIM barrel enzymes"/>
    <property type="match status" value="1"/>
</dbReference>
<dbReference type="EMBL" id="MWUE01000023">
    <property type="protein sequence ID" value="OQP32141.1"/>
    <property type="molecule type" value="Genomic_DNA"/>
</dbReference>
<keyword evidence="1" id="KW-0413">Isomerase</keyword>
<dbReference type="AlphaFoldDB" id="A0A1V9DE57"/>
<dbReference type="SUPFAM" id="SSF51658">
    <property type="entry name" value="Xylose isomerase-like"/>
    <property type="match status" value="1"/>
</dbReference>
<comment type="caution">
    <text evidence="1">The sequence shown here is derived from an EMBL/GenBank/DDBJ whole genome shotgun (WGS) entry which is preliminary data.</text>
</comment>
<organism evidence="1 2">
    <name type="scientific">Pantoea latae</name>
    <dbReference type="NCBI Taxonomy" id="1964541"/>
    <lineage>
        <taxon>Bacteria</taxon>
        <taxon>Pseudomonadati</taxon>
        <taxon>Pseudomonadota</taxon>
        <taxon>Gammaproteobacteria</taxon>
        <taxon>Enterobacterales</taxon>
        <taxon>Erwiniaceae</taxon>
        <taxon>Pantoea</taxon>
    </lineage>
</organism>
<keyword evidence="2" id="KW-1185">Reference proteome</keyword>
<gene>
    <name evidence="1" type="ORF">B2J69_15615</name>
</gene>
<evidence type="ECO:0000313" key="1">
    <source>
        <dbReference type="EMBL" id="OQP32141.1"/>
    </source>
</evidence>
<evidence type="ECO:0000313" key="2">
    <source>
        <dbReference type="Proteomes" id="UP000192769"/>
    </source>
</evidence>
<dbReference type="Proteomes" id="UP000192769">
    <property type="component" value="Unassembled WGS sequence"/>
</dbReference>